<comment type="caution">
    <text evidence="1">The sequence shown here is derived from an EMBL/GenBank/DDBJ whole genome shotgun (WGS) entry which is preliminary data.</text>
</comment>
<proteinExistence type="predicted"/>
<gene>
    <name evidence="1" type="ORF">NW762_008948</name>
</gene>
<evidence type="ECO:0000313" key="2">
    <source>
        <dbReference type="Proteomes" id="UP001152049"/>
    </source>
</evidence>
<name>A0A9W8RWN8_9HYPO</name>
<dbReference type="EMBL" id="JAOQAZ010000018">
    <property type="protein sequence ID" value="KAJ4256852.1"/>
    <property type="molecule type" value="Genomic_DNA"/>
</dbReference>
<sequence length="121" mass="13151">MYFLGCFTNKPRKAANNAGVFRSFMAAGEAVAFAVDSGGLSCVIQAGIILGFYASIFSSPGYLAIFVITNTRYFQEDEVTIPGHIVTEQTAVTNVEEAQDSTCSEKNETELNTRSNWFVGK</sequence>
<reference evidence="1" key="1">
    <citation type="submission" date="2022-09" db="EMBL/GenBank/DDBJ databases">
        <title>Fusarium specimens isolated from Avocado Roots.</title>
        <authorList>
            <person name="Stajich J."/>
            <person name="Roper C."/>
            <person name="Heimlech-Rivalta G."/>
        </authorList>
    </citation>
    <scope>NUCLEOTIDE SEQUENCE</scope>
    <source>
        <strain evidence="1">CF00136</strain>
    </source>
</reference>
<keyword evidence="2" id="KW-1185">Reference proteome</keyword>
<dbReference type="Proteomes" id="UP001152049">
    <property type="component" value="Unassembled WGS sequence"/>
</dbReference>
<dbReference type="OrthoDB" id="196103at2759"/>
<evidence type="ECO:0000313" key="1">
    <source>
        <dbReference type="EMBL" id="KAJ4256852.1"/>
    </source>
</evidence>
<accession>A0A9W8RWN8</accession>
<organism evidence="1 2">
    <name type="scientific">Fusarium torreyae</name>
    <dbReference type="NCBI Taxonomy" id="1237075"/>
    <lineage>
        <taxon>Eukaryota</taxon>
        <taxon>Fungi</taxon>
        <taxon>Dikarya</taxon>
        <taxon>Ascomycota</taxon>
        <taxon>Pezizomycotina</taxon>
        <taxon>Sordariomycetes</taxon>
        <taxon>Hypocreomycetidae</taxon>
        <taxon>Hypocreales</taxon>
        <taxon>Nectriaceae</taxon>
        <taxon>Fusarium</taxon>
    </lineage>
</organism>
<protein>
    <submittedName>
        <fullName evidence="1">Uncharacterized protein</fullName>
    </submittedName>
</protein>
<dbReference type="AlphaFoldDB" id="A0A9W8RWN8"/>